<dbReference type="InterPro" id="IPR013785">
    <property type="entry name" value="Aldolase_TIM"/>
</dbReference>
<sequence>MNKLEEVFKNKKAFIPFVVADDPDFDTTVQNILTLANNGADIIELGIPFSDPVADGPVIQVADLRAFDAGVNTNVVFDIVAKVRESTDVPLIFLTYTNIVFKYGYEEFCKRCRDLNISGLVIPDLPLEEQGDLREFAKQYDISLIQLIAPTSGDRIEKIAKEAEGFIYMVSSMGVTGQREDFSKKLSNTIEEIRKYTDVPVAIGFGIHSAEQAQALSKIADGIIIGSAIVELIAEGKDLAEYSNEIKAAI</sequence>
<dbReference type="Proteomes" id="UP000051248">
    <property type="component" value="Unassembled WGS sequence"/>
</dbReference>
<comment type="catalytic activity">
    <reaction evidence="8 9">
        <text>(1S,2R)-1-C-(indol-3-yl)glycerol 3-phosphate + L-serine = D-glyceraldehyde 3-phosphate + L-tryptophan + H2O</text>
        <dbReference type="Rhea" id="RHEA:10532"/>
        <dbReference type="ChEBI" id="CHEBI:15377"/>
        <dbReference type="ChEBI" id="CHEBI:33384"/>
        <dbReference type="ChEBI" id="CHEBI:57912"/>
        <dbReference type="ChEBI" id="CHEBI:58866"/>
        <dbReference type="ChEBI" id="CHEBI:59776"/>
        <dbReference type="EC" id="4.2.1.20"/>
    </reaction>
</comment>
<comment type="pathway">
    <text evidence="2 9">Amino-acid biosynthesis; L-tryptophan biosynthesis; L-tryptophan from chorismate: step 5/5.</text>
</comment>
<dbReference type="GO" id="GO:0005829">
    <property type="term" value="C:cytosol"/>
    <property type="evidence" value="ECO:0007669"/>
    <property type="project" value="TreeGrafter"/>
</dbReference>
<dbReference type="EMBL" id="AZDZ01000019">
    <property type="protein sequence ID" value="KRK79395.1"/>
    <property type="molecule type" value="Genomic_DNA"/>
</dbReference>
<evidence type="ECO:0000256" key="6">
    <source>
        <dbReference type="ARBA" id="ARBA00023141"/>
    </source>
</evidence>
<evidence type="ECO:0000256" key="2">
    <source>
        <dbReference type="ARBA" id="ARBA00004733"/>
    </source>
</evidence>
<dbReference type="Gene3D" id="3.20.20.70">
    <property type="entry name" value="Aldolase class I"/>
    <property type="match status" value="1"/>
</dbReference>
<proteinExistence type="inferred from homology"/>
<dbReference type="PROSITE" id="PS00167">
    <property type="entry name" value="TRP_SYNTHASE_ALPHA"/>
    <property type="match status" value="1"/>
</dbReference>
<dbReference type="GO" id="GO:0004834">
    <property type="term" value="F:tryptophan synthase activity"/>
    <property type="evidence" value="ECO:0007669"/>
    <property type="project" value="UniProtKB-UniRule"/>
</dbReference>
<comment type="caution">
    <text evidence="11">The sequence shown here is derived from an EMBL/GenBank/DDBJ whole genome shotgun (WGS) entry which is preliminary data.</text>
</comment>
<evidence type="ECO:0000256" key="1">
    <source>
        <dbReference type="ARBA" id="ARBA00003365"/>
    </source>
</evidence>
<dbReference type="PATRIC" id="fig|1423775.4.peg.1796"/>
<dbReference type="InterPro" id="IPR011060">
    <property type="entry name" value="RibuloseP-bd_barrel"/>
</dbReference>
<comment type="function">
    <text evidence="1 9">The alpha subunit is responsible for the aldol cleavage of indoleglycerol phosphate to indole and glyceraldehyde 3-phosphate.</text>
</comment>
<evidence type="ECO:0000256" key="8">
    <source>
        <dbReference type="ARBA" id="ARBA00049047"/>
    </source>
</evidence>
<dbReference type="STRING" id="1423775.FD03_GL001762"/>
<feature type="active site" description="Proton acceptor" evidence="9">
    <location>
        <position position="55"/>
    </location>
</feature>
<name>A0A0R1KD21_9LACO</name>
<evidence type="ECO:0000313" key="11">
    <source>
        <dbReference type="EMBL" id="KRK79395.1"/>
    </source>
</evidence>
<dbReference type="PANTHER" id="PTHR43406:SF1">
    <property type="entry name" value="TRYPTOPHAN SYNTHASE ALPHA CHAIN, CHLOROPLASTIC"/>
    <property type="match status" value="1"/>
</dbReference>
<feature type="active site" description="Proton acceptor" evidence="9">
    <location>
        <position position="44"/>
    </location>
</feature>
<dbReference type="SUPFAM" id="SSF51366">
    <property type="entry name" value="Ribulose-phoshate binding barrel"/>
    <property type="match status" value="1"/>
</dbReference>
<dbReference type="HAMAP" id="MF_00131">
    <property type="entry name" value="Trp_synth_alpha"/>
    <property type="match status" value="1"/>
</dbReference>
<dbReference type="RefSeq" id="WP_034543485.1">
    <property type="nucleotide sequence ID" value="NZ_AZDZ01000019.1"/>
</dbReference>
<accession>A0A0R1KD21</accession>
<comment type="subunit">
    <text evidence="3 9">Tetramer of two alpha and two beta chains.</text>
</comment>
<dbReference type="Pfam" id="PF00290">
    <property type="entry name" value="Trp_syntA"/>
    <property type="match status" value="1"/>
</dbReference>
<dbReference type="UniPathway" id="UPA00035">
    <property type="reaction ID" value="UER00044"/>
</dbReference>
<dbReference type="OrthoDB" id="9804578at2"/>
<keyword evidence="4 9" id="KW-0028">Amino-acid biosynthesis</keyword>
<organism evidence="11 12">
    <name type="scientific">Companilactobacillus nodensis DSM 19682 = JCM 14932 = NBRC 107160</name>
    <dbReference type="NCBI Taxonomy" id="1423775"/>
    <lineage>
        <taxon>Bacteria</taxon>
        <taxon>Bacillati</taxon>
        <taxon>Bacillota</taxon>
        <taxon>Bacilli</taxon>
        <taxon>Lactobacillales</taxon>
        <taxon>Lactobacillaceae</taxon>
        <taxon>Companilactobacillus</taxon>
    </lineage>
</organism>
<comment type="similarity">
    <text evidence="9 10">Belongs to the TrpA family.</text>
</comment>
<dbReference type="AlphaFoldDB" id="A0A0R1KD21"/>
<keyword evidence="5 9" id="KW-0822">Tryptophan biosynthesis</keyword>
<evidence type="ECO:0000256" key="7">
    <source>
        <dbReference type="ARBA" id="ARBA00023239"/>
    </source>
</evidence>
<dbReference type="eggNOG" id="COG0159">
    <property type="taxonomic scope" value="Bacteria"/>
</dbReference>
<keyword evidence="12" id="KW-1185">Reference proteome</keyword>
<evidence type="ECO:0000256" key="10">
    <source>
        <dbReference type="RuleBase" id="RU003662"/>
    </source>
</evidence>
<protein>
    <recommendedName>
        <fullName evidence="9">Tryptophan synthase alpha chain</fullName>
        <ecNumber evidence="9">4.2.1.20</ecNumber>
    </recommendedName>
</protein>
<evidence type="ECO:0000256" key="5">
    <source>
        <dbReference type="ARBA" id="ARBA00022822"/>
    </source>
</evidence>
<dbReference type="CDD" id="cd04724">
    <property type="entry name" value="Tryptophan_synthase_alpha"/>
    <property type="match status" value="1"/>
</dbReference>
<evidence type="ECO:0000256" key="4">
    <source>
        <dbReference type="ARBA" id="ARBA00022605"/>
    </source>
</evidence>
<dbReference type="FunFam" id="3.20.20.70:FF:000037">
    <property type="entry name" value="Tryptophan synthase alpha chain"/>
    <property type="match status" value="1"/>
</dbReference>
<dbReference type="PANTHER" id="PTHR43406">
    <property type="entry name" value="TRYPTOPHAN SYNTHASE, ALPHA CHAIN"/>
    <property type="match status" value="1"/>
</dbReference>
<reference evidence="11 12" key="1">
    <citation type="journal article" date="2015" name="Genome Announc.">
        <title>Expanding the biotechnology potential of lactobacilli through comparative genomics of 213 strains and associated genera.</title>
        <authorList>
            <person name="Sun Z."/>
            <person name="Harris H.M."/>
            <person name="McCann A."/>
            <person name="Guo C."/>
            <person name="Argimon S."/>
            <person name="Zhang W."/>
            <person name="Yang X."/>
            <person name="Jeffery I.B."/>
            <person name="Cooney J.C."/>
            <person name="Kagawa T.F."/>
            <person name="Liu W."/>
            <person name="Song Y."/>
            <person name="Salvetti E."/>
            <person name="Wrobel A."/>
            <person name="Rasinkangas P."/>
            <person name="Parkhill J."/>
            <person name="Rea M.C."/>
            <person name="O'Sullivan O."/>
            <person name="Ritari J."/>
            <person name="Douillard F.P."/>
            <person name="Paul Ross R."/>
            <person name="Yang R."/>
            <person name="Briner A.E."/>
            <person name="Felis G.E."/>
            <person name="de Vos W.M."/>
            <person name="Barrangou R."/>
            <person name="Klaenhammer T.R."/>
            <person name="Caufield P.W."/>
            <person name="Cui Y."/>
            <person name="Zhang H."/>
            <person name="O'Toole P.W."/>
        </authorList>
    </citation>
    <scope>NUCLEOTIDE SEQUENCE [LARGE SCALE GENOMIC DNA]</scope>
    <source>
        <strain evidence="11 12">DSM 19682</strain>
    </source>
</reference>
<dbReference type="EC" id="4.2.1.20" evidence="9"/>
<evidence type="ECO:0000313" key="12">
    <source>
        <dbReference type="Proteomes" id="UP000051248"/>
    </source>
</evidence>
<dbReference type="NCBIfam" id="TIGR00262">
    <property type="entry name" value="trpA"/>
    <property type="match status" value="1"/>
</dbReference>
<dbReference type="InterPro" id="IPR018204">
    <property type="entry name" value="Trp_synthase_alpha_AS"/>
</dbReference>
<dbReference type="InterPro" id="IPR002028">
    <property type="entry name" value="Trp_synthase_suA"/>
</dbReference>
<keyword evidence="6 9" id="KW-0057">Aromatic amino acid biosynthesis</keyword>
<evidence type="ECO:0000256" key="3">
    <source>
        <dbReference type="ARBA" id="ARBA00011270"/>
    </source>
</evidence>
<gene>
    <name evidence="9" type="primary">trpA</name>
    <name evidence="11" type="ORF">FD03_GL001762</name>
</gene>
<evidence type="ECO:0000256" key="9">
    <source>
        <dbReference type="HAMAP-Rule" id="MF_00131"/>
    </source>
</evidence>
<keyword evidence="7 9" id="KW-0456">Lyase</keyword>